<evidence type="ECO:0000256" key="1">
    <source>
        <dbReference type="SAM" id="Phobius"/>
    </source>
</evidence>
<feature type="transmembrane region" description="Helical" evidence="1">
    <location>
        <begin position="12"/>
        <end position="33"/>
    </location>
</feature>
<proteinExistence type="predicted"/>
<feature type="transmembrane region" description="Helical" evidence="1">
    <location>
        <begin position="45"/>
        <end position="66"/>
    </location>
</feature>
<evidence type="ECO:0000313" key="3">
    <source>
        <dbReference type="Proteomes" id="UP001175271"/>
    </source>
</evidence>
<feature type="transmembrane region" description="Helical" evidence="1">
    <location>
        <begin position="252"/>
        <end position="279"/>
    </location>
</feature>
<reference evidence="2" key="1">
    <citation type="submission" date="2023-06" db="EMBL/GenBank/DDBJ databases">
        <title>Genomic analysis of the entomopathogenic nematode Steinernema hermaphroditum.</title>
        <authorList>
            <person name="Schwarz E.M."/>
            <person name="Heppert J.K."/>
            <person name="Baniya A."/>
            <person name="Schwartz H.T."/>
            <person name="Tan C.-H."/>
            <person name="Antoshechkin I."/>
            <person name="Sternberg P.W."/>
            <person name="Goodrich-Blair H."/>
            <person name="Dillman A.R."/>
        </authorList>
    </citation>
    <scope>NUCLEOTIDE SEQUENCE</scope>
    <source>
        <strain evidence="2">PS9179</strain>
        <tissue evidence="2">Whole animal</tissue>
    </source>
</reference>
<keyword evidence="1" id="KW-0812">Transmembrane</keyword>
<feature type="transmembrane region" description="Helical" evidence="1">
    <location>
        <begin position="86"/>
        <end position="110"/>
    </location>
</feature>
<name>A0AA39HZP9_9BILA</name>
<keyword evidence="1" id="KW-1133">Transmembrane helix</keyword>
<keyword evidence="3" id="KW-1185">Reference proteome</keyword>
<dbReference type="AlphaFoldDB" id="A0AA39HZP9"/>
<comment type="caution">
    <text evidence="2">The sequence shown here is derived from an EMBL/GenBank/DDBJ whole genome shotgun (WGS) entry which is preliminary data.</text>
</comment>
<keyword evidence="1" id="KW-0472">Membrane</keyword>
<evidence type="ECO:0000313" key="2">
    <source>
        <dbReference type="EMBL" id="KAK0414209.1"/>
    </source>
</evidence>
<organism evidence="2 3">
    <name type="scientific">Steinernema hermaphroditum</name>
    <dbReference type="NCBI Taxonomy" id="289476"/>
    <lineage>
        <taxon>Eukaryota</taxon>
        <taxon>Metazoa</taxon>
        <taxon>Ecdysozoa</taxon>
        <taxon>Nematoda</taxon>
        <taxon>Chromadorea</taxon>
        <taxon>Rhabditida</taxon>
        <taxon>Tylenchina</taxon>
        <taxon>Panagrolaimomorpha</taxon>
        <taxon>Strongyloidoidea</taxon>
        <taxon>Steinernematidae</taxon>
        <taxon>Steinernema</taxon>
    </lineage>
</organism>
<feature type="transmembrane region" description="Helical" evidence="1">
    <location>
        <begin position="175"/>
        <end position="199"/>
    </location>
</feature>
<feature type="transmembrane region" description="Helical" evidence="1">
    <location>
        <begin position="219"/>
        <end position="240"/>
    </location>
</feature>
<dbReference type="Pfam" id="PF10318">
    <property type="entry name" value="7TM_GPCR_Srh"/>
    <property type="match status" value="1"/>
</dbReference>
<sequence>MSALEAVFNRVIDIASFFSVITYTFTIFIITKYTPKHMNAFARSLLNIFYWNYSVNLLWMVARPFPMMPLSCFMLKGLVGYINSEILGHVVFAFTLLAVVNVSIALFLCFQLRYMAIAWSRETRNVSTIWFYAYAGFLHVLFSSIYIWFYILWILPADQQTNSNLFCYNPMVIRPTIFLFTLSSSVGIGVATFISLSFYTLKKMRQFMSERTIKMQEALLWNLILLSSVPISFGAISYYLLSLGMYLHKSFFSQVMCVVASLALVSHGPVYCVNCLLLFNVYREAVKNIAYKVLRIERIENRSVRLFTTISRDTK</sequence>
<dbReference type="Proteomes" id="UP001175271">
    <property type="component" value="Unassembled WGS sequence"/>
</dbReference>
<accession>A0AA39HZP9</accession>
<gene>
    <name evidence="2" type="ORF">QR680_007203</name>
</gene>
<protein>
    <submittedName>
        <fullName evidence="2">Uncharacterized protein</fullName>
    </submittedName>
</protein>
<feature type="transmembrane region" description="Helical" evidence="1">
    <location>
        <begin position="131"/>
        <end position="155"/>
    </location>
</feature>
<dbReference type="InterPro" id="IPR019422">
    <property type="entry name" value="7TM_GPCR_serpentine_rcpt_Srh"/>
</dbReference>
<dbReference type="EMBL" id="JAUCMV010000003">
    <property type="protein sequence ID" value="KAK0414209.1"/>
    <property type="molecule type" value="Genomic_DNA"/>
</dbReference>